<dbReference type="PROSITE" id="PS50294">
    <property type="entry name" value="WD_REPEATS_REGION"/>
    <property type="match status" value="3"/>
</dbReference>
<feature type="compositionally biased region" description="Basic residues" evidence="4">
    <location>
        <begin position="118"/>
        <end position="127"/>
    </location>
</feature>
<dbReference type="InterPro" id="IPR036322">
    <property type="entry name" value="WD40_repeat_dom_sf"/>
</dbReference>
<keyword evidence="6" id="KW-1185">Reference proteome</keyword>
<protein>
    <recommendedName>
        <fullName evidence="7">Transcriptional corepressor LEUNIG-like</fullName>
    </recommendedName>
</protein>
<feature type="region of interest" description="Disordered" evidence="4">
    <location>
        <begin position="97"/>
        <end position="128"/>
    </location>
</feature>
<proteinExistence type="predicted"/>
<dbReference type="InterPro" id="IPR006594">
    <property type="entry name" value="LisH"/>
</dbReference>
<evidence type="ECO:0000313" key="5">
    <source>
        <dbReference type="EMBL" id="KAK9906942.1"/>
    </source>
</evidence>
<name>A0AAW1VR29_RUBAR</name>
<evidence type="ECO:0008006" key="7">
    <source>
        <dbReference type="Google" id="ProtNLM"/>
    </source>
</evidence>
<dbReference type="InterPro" id="IPR015943">
    <property type="entry name" value="WD40/YVTN_repeat-like_dom_sf"/>
</dbReference>
<sequence length="649" mass="72381">MANSGRLDCWDAEKMLDLYLHDYMVKKNMHSTAAIFRREADVCCDNPVVIDTAQGFLNEWWTLFYDVYSSRTQLKHQEANAEAPVQVMAIQRRENEQLRKHPRVPQDLPRVPAPLPTKQKRSRRMPRARSTDLFHKWLGIPGGEFDPNLHPLHVNNLNISKTLATTSSVLHQHLPKNPQMQVQGNRNGISFGRTNNIDPKLFGVHRSTLPPTGAQDAGVSGVNLGPQNGRPLKVLSTALQAPNHQQQIETLTEEHQHPPLGDQMMDPPFRQIAEPQHQPDQQQQQLLEDGRERKTASGAGDSHLENMNATEDISVEENTESFLSYEDDSAAGGTSTPFKVSKRRSAGGQKNEERGFNFEEICSLHSSMAKVVCCHFSSNGTLLASAGHEKKVLIWNMETFDVVKTSEEHSHLITDVRFKPNSTIFATSSFDRTVKIWDAARPSKSISKLEGHTEQVMSVDFHPRKFNLLTSCDSNDEIRLWNVNQSTCTRMFKGASRQVKFQPRFGKYLAAASGNSVNAFDVETASFDLYSKGSGHAKDVLSICWDTSGKYLASVSEDSARIWSTASSGKCIYELQSNGNKFQSCTFHPGYSLLLIIGCYESLELWSPSQSSKTMTVSAHKGLVAALAASPKTDMVASGSHDQVVKLWK</sequence>
<dbReference type="InterPro" id="IPR044716">
    <property type="entry name" value="LEUNIG-like"/>
</dbReference>
<dbReference type="PROSITE" id="PS00678">
    <property type="entry name" value="WD_REPEATS_1"/>
    <property type="match status" value="1"/>
</dbReference>
<comment type="caution">
    <text evidence="5">The sequence shown here is derived from an EMBL/GenBank/DDBJ whole genome shotgun (WGS) entry which is preliminary data.</text>
</comment>
<feature type="repeat" description="WD" evidence="3">
    <location>
        <begin position="617"/>
        <end position="649"/>
    </location>
</feature>
<feature type="repeat" description="WD" evidence="3">
    <location>
        <begin position="449"/>
        <end position="491"/>
    </location>
</feature>
<dbReference type="Gene3D" id="2.130.10.10">
    <property type="entry name" value="YVTN repeat-like/Quinoprotein amine dehydrogenase"/>
    <property type="match status" value="2"/>
</dbReference>
<dbReference type="InterPro" id="IPR020472">
    <property type="entry name" value="WD40_PAC1"/>
</dbReference>
<dbReference type="PROSITE" id="PS50082">
    <property type="entry name" value="WD_REPEATS_2"/>
    <property type="match status" value="4"/>
</dbReference>
<feature type="region of interest" description="Disordered" evidence="4">
    <location>
        <begin position="209"/>
        <end position="230"/>
    </location>
</feature>
<feature type="region of interest" description="Disordered" evidence="4">
    <location>
        <begin position="274"/>
        <end position="351"/>
    </location>
</feature>
<keyword evidence="1 3" id="KW-0853">WD repeat</keyword>
<dbReference type="SMART" id="SM00320">
    <property type="entry name" value="WD40"/>
    <property type="match status" value="7"/>
</dbReference>
<dbReference type="AlphaFoldDB" id="A0AAW1VR29"/>
<dbReference type="PANTHER" id="PTHR44376">
    <property type="entry name" value="TRANSCRIPTIONAL REGULATOR OF FILAMENTOUS GROWTH FLO8"/>
    <property type="match status" value="1"/>
</dbReference>
<feature type="compositionally biased region" description="Low complexity" evidence="4">
    <location>
        <begin position="274"/>
        <end position="287"/>
    </location>
</feature>
<gene>
    <name evidence="5" type="ORF">M0R45_002557</name>
</gene>
<feature type="repeat" description="WD" evidence="3">
    <location>
        <begin position="364"/>
        <end position="405"/>
    </location>
</feature>
<dbReference type="EMBL" id="JBEDUW010000052">
    <property type="protein sequence ID" value="KAK9906942.1"/>
    <property type="molecule type" value="Genomic_DNA"/>
</dbReference>
<accession>A0AAW1VR29</accession>
<evidence type="ECO:0000256" key="2">
    <source>
        <dbReference type="ARBA" id="ARBA00022737"/>
    </source>
</evidence>
<dbReference type="PROSITE" id="PS50896">
    <property type="entry name" value="LISH"/>
    <property type="match status" value="1"/>
</dbReference>
<evidence type="ECO:0000313" key="6">
    <source>
        <dbReference type="Proteomes" id="UP001457282"/>
    </source>
</evidence>
<dbReference type="PANTHER" id="PTHR44376:SF8">
    <property type="entry name" value="TRANSCRIPTIONAL COREPRESSOR LEUNIG-LIKE"/>
    <property type="match status" value="1"/>
</dbReference>
<dbReference type="SUPFAM" id="SSF50978">
    <property type="entry name" value="WD40 repeat-like"/>
    <property type="match status" value="1"/>
</dbReference>
<dbReference type="CDD" id="cd00200">
    <property type="entry name" value="WD40"/>
    <property type="match status" value="1"/>
</dbReference>
<reference evidence="5 6" key="1">
    <citation type="journal article" date="2023" name="G3 (Bethesda)">
        <title>A chromosome-length genome assembly and annotation of blackberry (Rubus argutus, cv. 'Hillquist').</title>
        <authorList>
            <person name="Bruna T."/>
            <person name="Aryal R."/>
            <person name="Dudchenko O."/>
            <person name="Sargent D.J."/>
            <person name="Mead D."/>
            <person name="Buti M."/>
            <person name="Cavallini A."/>
            <person name="Hytonen T."/>
            <person name="Andres J."/>
            <person name="Pham M."/>
            <person name="Weisz D."/>
            <person name="Mascagni F."/>
            <person name="Usai G."/>
            <person name="Natali L."/>
            <person name="Bassil N."/>
            <person name="Fernandez G.E."/>
            <person name="Lomsadze A."/>
            <person name="Armour M."/>
            <person name="Olukolu B."/>
            <person name="Poorten T."/>
            <person name="Britton C."/>
            <person name="Davik J."/>
            <person name="Ashrafi H."/>
            <person name="Aiden E.L."/>
            <person name="Borodovsky M."/>
            <person name="Worthington M."/>
        </authorList>
    </citation>
    <scope>NUCLEOTIDE SEQUENCE [LARGE SCALE GENOMIC DNA]</scope>
    <source>
        <strain evidence="5">PI 553951</strain>
    </source>
</reference>
<evidence type="ECO:0000256" key="1">
    <source>
        <dbReference type="ARBA" id="ARBA00022574"/>
    </source>
</evidence>
<feature type="compositionally biased region" description="Acidic residues" evidence="4">
    <location>
        <begin position="313"/>
        <end position="329"/>
    </location>
</feature>
<dbReference type="Pfam" id="PF08513">
    <property type="entry name" value="LisH"/>
    <property type="match status" value="1"/>
</dbReference>
<dbReference type="InterPro" id="IPR019775">
    <property type="entry name" value="WD40_repeat_CS"/>
</dbReference>
<evidence type="ECO:0000256" key="3">
    <source>
        <dbReference type="PROSITE-ProRule" id="PRU00221"/>
    </source>
</evidence>
<dbReference type="GO" id="GO:0003714">
    <property type="term" value="F:transcription corepressor activity"/>
    <property type="evidence" value="ECO:0007669"/>
    <property type="project" value="InterPro"/>
</dbReference>
<keyword evidence="2" id="KW-0677">Repeat</keyword>
<dbReference type="Pfam" id="PF00400">
    <property type="entry name" value="WD40"/>
    <property type="match status" value="5"/>
</dbReference>
<dbReference type="InterPro" id="IPR001680">
    <property type="entry name" value="WD40_rpt"/>
</dbReference>
<organism evidence="5 6">
    <name type="scientific">Rubus argutus</name>
    <name type="common">Southern blackberry</name>
    <dbReference type="NCBI Taxonomy" id="59490"/>
    <lineage>
        <taxon>Eukaryota</taxon>
        <taxon>Viridiplantae</taxon>
        <taxon>Streptophyta</taxon>
        <taxon>Embryophyta</taxon>
        <taxon>Tracheophyta</taxon>
        <taxon>Spermatophyta</taxon>
        <taxon>Magnoliopsida</taxon>
        <taxon>eudicotyledons</taxon>
        <taxon>Gunneridae</taxon>
        <taxon>Pentapetalae</taxon>
        <taxon>rosids</taxon>
        <taxon>fabids</taxon>
        <taxon>Rosales</taxon>
        <taxon>Rosaceae</taxon>
        <taxon>Rosoideae</taxon>
        <taxon>Rosoideae incertae sedis</taxon>
        <taxon>Rubus</taxon>
    </lineage>
</organism>
<feature type="repeat" description="WD" evidence="3">
    <location>
        <begin position="406"/>
        <end position="447"/>
    </location>
</feature>
<evidence type="ECO:0000256" key="4">
    <source>
        <dbReference type="SAM" id="MobiDB-lite"/>
    </source>
</evidence>
<dbReference type="PRINTS" id="PR00320">
    <property type="entry name" value="GPROTEINBRPT"/>
</dbReference>
<dbReference type="Proteomes" id="UP001457282">
    <property type="component" value="Unassembled WGS sequence"/>
</dbReference>